<gene>
    <name evidence="9" type="ORF">EII34_07810</name>
</gene>
<dbReference type="PANTHER" id="PTHR35007:SF3">
    <property type="entry name" value="POSSIBLE CONSERVED ALANINE RICH MEMBRANE PROTEIN"/>
    <property type="match status" value="1"/>
</dbReference>
<dbReference type="Pfam" id="PF00482">
    <property type="entry name" value="T2SSF"/>
    <property type="match status" value="1"/>
</dbReference>
<keyword evidence="3 7" id="KW-0812">Transmembrane</keyword>
<evidence type="ECO:0000256" key="6">
    <source>
        <dbReference type="SAM" id="MobiDB-lite"/>
    </source>
</evidence>
<feature type="transmembrane region" description="Helical" evidence="7">
    <location>
        <begin position="177"/>
        <end position="198"/>
    </location>
</feature>
<dbReference type="PANTHER" id="PTHR35007">
    <property type="entry name" value="INTEGRAL MEMBRANE PROTEIN-RELATED"/>
    <property type="match status" value="1"/>
</dbReference>
<evidence type="ECO:0000256" key="5">
    <source>
        <dbReference type="ARBA" id="ARBA00023136"/>
    </source>
</evidence>
<feature type="domain" description="Type II secretion system protein GspF" evidence="8">
    <location>
        <begin position="64"/>
        <end position="185"/>
    </location>
</feature>
<dbReference type="EMBL" id="RQZG01000007">
    <property type="protein sequence ID" value="RRD05229.1"/>
    <property type="molecule type" value="Genomic_DNA"/>
</dbReference>
<dbReference type="OrthoDB" id="3267562at2"/>
<dbReference type="InterPro" id="IPR018076">
    <property type="entry name" value="T2SS_GspF_dom"/>
</dbReference>
<dbReference type="Proteomes" id="UP000280819">
    <property type="component" value="Unassembled WGS sequence"/>
</dbReference>
<keyword evidence="4 7" id="KW-1133">Transmembrane helix</keyword>
<comment type="subcellular location">
    <subcellularLocation>
        <location evidence="1">Cell membrane</location>
        <topology evidence="1">Multi-pass membrane protein</topology>
    </subcellularLocation>
</comment>
<feature type="region of interest" description="Disordered" evidence="6">
    <location>
        <begin position="27"/>
        <end position="55"/>
    </location>
</feature>
<reference evidence="9 10" key="1">
    <citation type="submission" date="2018-11" db="EMBL/GenBank/DDBJ databases">
        <title>Genomes From Bacteria Associated with the Canine Oral Cavity: a Test Case for Automated Genome-Based Taxonomic Assignment.</title>
        <authorList>
            <person name="Coil D.A."/>
            <person name="Jospin G."/>
            <person name="Darling A.E."/>
            <person name="Wallis C."/>
            <person name="Davis I.J."/>
            <person name="Harris S."/>
            <person name="Eisen J.A."/>
            <person name="Holcombe L.J."/>
            <person name="O'Flynn C."/>
        </authorList>
    </citation>
    <scope>NUCLEOTIDE SEQUENCE [LARGE SCALE GENOMIC DNA]</scope>
    <source>
        <strain evidence="9 10">OH887_COT-365</strain>
    </source>
</reference>
<proteinExistence type="predicted"/>
<dbReference type="GO" id="GO:0005886">
    <property type="term" value="C:plasma membrane"/>
    <property type="evidence" value="ECO:0007669"/>
    <property type="project" value="UniProtKB-SubCell"/>
</dbReference>
<evidence type="ECO:0000313" key="9">
    <source>
        <dbReference type="EMBL" id="RRD05229.1"/>
    </source>
</evidence>
<name>A0A3P1T774_9ACTN</name>
<evidence type="ECO:0000313" key="10">
    <source>
        <dbReference type="Proteomes" id="UP000280819"/>
    </source>
</evidence>
<evidence type="ECO:0000256" key="7">
    <source>
        <dbReference type="SAM" id="Phobius"/>
    </source>
</evidence>
<dbReference type="AlphaFoldDB" id="A0A3P1T774"/>
<dbReference type="RefSeq" id="WP_124844589.1">
    <property type="nucleotide sequence ID" value="NZ_JAUNKP010000026.1"/>
</dbReference>
<evidence type="ECO:0000256" key="3">
    <source>
        <dbReference type="ARBA" id="ARBA00022692"/>
    </source>
</evidence>
<comment type="caution">
    <text evidence="9">The sequence shown here is derived from an EMBL/GenBank/DDBJ whole genome shotgun (WGS) entry which is preliminary data.</text>
</comment>
<evidence type="ECO:0000259" key="8">
    <source>
        <dbReference type="Pfam" id="PF00482"/>
    </source>
</evidence>
<organism evidence="9 10">
    <name type="scientific">Arachnia propionica</name>
    <dbReference type="NCBI Taxonomy" id="1750"/>
    <lineage>
        <taxon>Bacteria</taxon>
        <taxon>Bacillati</taxon>
        <taxon>Actinomycetota</taxon>
        <taxon>Actinomycetes</taxon>
        <taxon>Propionibacteriales</taxon>
        <taxon>Propionibacteriaceae</taxon>
        <taxon>Arachnia</taxon>
    </lineage>
</organism>
<accession>A0A3P1T774</accession>
<evidence type="ECO:0000256" key="4">
    <source>
        <dbReference type="ARBA" id="ARBA00022989"/>
    </source>
</evidence>
<keyword evidence="5 7" id="KW-0472">Membrane</keyword>
<protein>
    <submittedName>
        <fullName evidence="9">Type II secretion system F family protein</fullName>
    </submittedName>
</protein>
<sequence>MTEVLVGICLGVAVLLLWPPDPMTRLRESPVPLSSGSRGSWWRRGRGDKDRSSASVAAELPQTLELMAVCLESGATLTGAVTTLRELSPPATAEVLGGVVAALHVGRDPTKAWLTLAEHPAWGPPARDLARALRSGTGMAESLRVHAEEVRRRRREAAMRAARAVGVKSVQPLMACFLPAFVLLGVVPLVASLVGRLIGPG</sequence>
<evidence type="ECO:0000256" key="1">
    <source>
        <dbReference type="ARBA" id="ARBA00004651"/>
    </source>
</evidence>
<keyword evidence="2" id="KW-1003">Cell membrane</keyword>
<evidence type="ECO:0000256" key="2">
    <source>
        <dbReference type="ARBA" id="ARBA00022475"/>
    </source>
</evidence>